<proteinExistence type="predicted"/>
<sequence>MLKKLLGGLLGKTATPAAETRSTPPAPVAAASAADHAAPLDQVQSLGFVAHQPLQDKAQRVVAYEFVVKGSQAARSRAHQRTFDQLLLSTLRNMNVFRLLAYRRAFIHLSLASLDDLATQQLPLTSCIFVLEAQEGDALDDVLLARLDMLRQAGWRFAAEPARFGSQARALALYQRMDYLVLDFAAPNTRALFPLLEQLPQRFSQLRWLARNINSAEELALCQHAPGSQHFALFHGSYLGVAQPGGSRKQEAPNQGRVLEIMRLLRAGASPASIEAQFKLDSLLLFKLLRYVNSPVNGLARKIQSIEESIMLLGRDTLFKWLSLLLFTAERDNGAALTLMEKSLIRGRFMEQLGLRHGNKLEAEHLFLTGMFSLLGALLHSSQAEALAPLELPSTIADALLHDKGLFAAPLQLALACEDDDSAAIASLCAAQRVSLEQVTGLYLDAVVWAQEVLTESDVQSNVDGV</sequence>
<evidence type="ECO:0000259" key="1">
    <source>
        <dbReference type="PROSITE" id="PS51833"/>
    </source>
</evidence>
<dbReference type="Pfam" id="PF08668">
    <property type="entry name" value="HDOD"/>
    <property type="match status" value="1"/>
</dbReference>
<feature type="domain" description="HDOD" evidence="1">
    <location>
        <begin position="251"/>
        <end position="438"/>
    </location>
</feature>
<dbReference type="PANTHER" id="PTHR33525">
    <property type="match status" value="1"/>
</dbReference>
<dbReference type="InterPro" id="IPR013976">
    <property type="entry name" value="HDOD"/>
</dbReference>
<dbReference type="PROSITE" id="PS51833">
    <property type="entry name" value="HDOD"/>
    <property type="match status" value="1"/>
</dbReference>
<dbReference type="EMBL" id="JBHRXN010000026">
    <property type="protein sequence ID" value="MFC3532349.1"/>
    <property type="molecule type" value="Genomic_DNA"/>
</dbReference>
<dbReference type="SUPFAM" id="SSF109604">
    <property type="entry name" value="HD-domain/PDEase-like"/>
    <property type="match status" value="1"/>
</dbReference>
<dbReference type="RefSeq" id="WP_386091022.1">
    <property type="nucleotide sequence ID" value="NZ_JBHRXN010000026.1"/>
</dbReference>
<protein>
    <submittedName>
        <fullName evidence="2">EAL and HDOD domain-containing protein</fullName>
    </submittedName>
</protein>
<keyword evidence="3" id="KW-1185">Reference proteome</keyword>
<dbReference type="Gene3D" id="1.10.3210.10">
    <property type="entry name" value="Hypothetical protein af1432"/>
    <property type="match status" value="1"/>
</dbReference>
<dbReference type="Proteomes" id="UP001595741">
    <property type="component" value="Unassembled WGS sequence"/>
</dbReference>
<dbReference type="PANTHER" id="PTHR33525:SF4">
    <property type="entry name" value="CYCLIC DI-GMP PHOSPHODIESTERASE CDGJ"/>
    <property type="match status" value="1"/>
</dbReference>
<accession>A0ABV7RFX7</accession>
<evidence type="ECO:0000313" key="2">
    <source>
        <dbReference type="EMBL" id="MFC3532349.1"/>
    </source>
</evidence>
<name>A0ABV7RFX7_9NEIS</name>
<dbReference type="InterPro" id="IPR052340">
    <property type="entry name" value="RNase_Y/CdgJ"/>
</dbReference>
<evidence type="ECO:0000313" key="3">
    <source>
        <dbReference type="Proteomes" id="UP001595741"/>
    </source>
</evidence>
<dbReference type="InterPro" id="IPR035919">
    <property type="entry name" value="EAL_sf"/>
</dbReference>
<dbReference type="SUPFAM" id="SSF141868">
    <property type="entry name" value="EAL domain-like"/>
    <property type="match status" value="1"/>
</dbReference>
<gene>
    <name evidence="2" type="ORF">ACFOLG_09135</name>
</gene>
<organism evidence="2 3">
    <name type="scientific">Vogesella facilis</name>
    <dbReference type="NCBI Taxonomy" id="1655232"/>
    <lineage>
        <taxon>Bacteria</taxon>
        <taxon>Pseudomonadati</taxon>
        <taxon>Pseudomonadota</taxon>
        <taxon>Betaproteobacteria</taxon>
        <taxon>Neisseriales</taxon>
        <taxon>Chromobacteriaceae</taxon>
        <taxon>Vogesella</taxon>
    </lineage>
</organism>
<reference evidence="3" key="1">
    <citation type="journal article" date="2019" name="Int. J. Syst. Evol. Microbiol.">
        <title>The Global Catalogue of Microorganisms (GCM) 10K type strain sequencing project: providing services to taxonomists for standard genome sequencing and annotation.</title>
        <authorList>
            <consortium name="The Broad Institute Genomics Platform"/>
            <consortium name="The Broad Institute Genome Sequencing Center for Infectious Disease"/>
            <person name="Wu L."/>
            <person name="Ma J."/>
        </authorList>
    </citation>
    <scope>NUCLEOTIDE SEQUENCE [LARGE SCALE GENOMIC DNA]</scope>
    <source>
        <strain evidence="3">KCTC 42742</strain>
    </source>
</reference>
<comment type="caution">
    <text evidence="2">The sequence shown here is derived from an EMBL/GenBank/DDBJ whole genome shotgun (WGS) entry which is preliminary data.</text>
</comment>